<evidence type="ECO:0000313" key="2">
    <source>
        <dbReference type="EMBL" id="CAA9322962.1"/>
    </source>
</evidence>
<feature type="transmembrane region" description="Helical" evidence="1">
    <location>
        <begin position="67"/>
        <end position="92"/>
    </location>
</feature>
<keyword evidence="1" id="KW-0472">Membrane</keyword>
<dbReference type="EMBL" id="CADCUH010000028">
    <property type="protein sequence ID" value="CAA9322962.1"/>
    <property type="molecule type" value="Genomic_DNA"/>
</dbReference>
<accession>A0A6J4L4T2</accession>
<proteinExistence type="predicted"/>
<name>A0A6J4L4T2_9ACTN</name>
<reference evidence="2" key="1">
    <citation type="submission" date="2020-02" db="EMBL/GenBank/DDBJ databases">
        <authorList>
            <person name="Meier V. D."/>
        </authorList>
    </citation>
    <scope>NUCLEOTIDE SEQUENCE</scope>
    <source>
        <strain evidence="2">AVDCRST_MAG36</strain>
    </source>
</reference>
<dbReference type="InterPro" id="IPR007436">
    <property type="entry name" value="DUF485"/>
</dbReference>
<protein>
    <submittedName>
        <fullName evidence="2">Membrane protein</fullName>
    </submittedName>
</protein>
<keyword evidence="1" id="KW-0812">Transmembrane</keyword>
<keyword evidence="1" id="KW-1133">Transmembrane helix</keyword>
<organism evidence="2">
    <name type="scientific">uncultured Nocardioidaceae bacterium</name>
    <dbReference type="NCBI Taxonomy" id="253824"/>
    <lineage>
        <taxon>Bacteria</taxon>
        <taxon>Bacillati</taxon>
        <taxon>Actinomycetota</taxon>
        <taxon>Actinomycetes</taxon>
        <taxon>Propionibacteriales</taxon>
        <taxon>Nocardioidaceae</taxon>
        <taxon>environmental samples</taxon>
    </lineage>
</organism>
<dbReference type="AlphaFoldDB" id="A0A6J4L4T2"/>
<dbReference type="Pfam" id="PF04341">
    <property type="entry name" value="DUF485"/>
    <property type="match status" value="1"/>
</dbReference>
<gene>
    <name evidence="2" type="ORF">AVDCRST_MAG36-394</name>
</gene>
<dbReference type="PANTHER" id="PTHR38441:SF1">
    <property type="entry name" value="MEMBRANE PROTEIN"/>
    <property type="match status" value="1"/>
</dbReference>
<sequence length="123" mass="13947">MSHEPLAPDQAARHDPVYDRLHETSEFAELRKRYRGFVIPATIAFLAWYLLYVVLSNWAGGFMETKVIGNINVALIFGLLQFATTFGLAFLYSRFSTAKLDPLARDLEQSYRDEAGDSGRRGQ</sequence>
<feature type="transmembrane region" description="Helical" evidence="1">
    <location>
        <begin position="37"/>
        <end position="55"/>
    </location>
</feature>
<evidence type="ECO:0000256" key="1">
    <source>
        <dbReference type="SAM" id="Phobius"/>
    </source>
</evidence>
<dbReference type="PANTHER" id="PTHR38441">
    <property type="entry name" value="INTEGRAL MEMBRANE PROTEIN-RELATED"/>
    <property type="match status" value="1"/>
</dbReference>